<accession>A0A5M8PKU0</accession>
<feature type="compositionally biased region" description="Polar residues" evidence="1">
    <location>
        <begin position="101"/>
        <end position="121"/>
    </location>
</feature>
<dbReference type="Proteomes" id="UP000324767">
    <property type="component" value="Unassembled WGS sequence"/>
</dbReference>
<gene>
    <name evidence="2" type="ORF">FRX48_07042</name>
</gene>
<evidence type="ECO:0000313" key="3">
    <source>
        <dbReference type="Proteomes" id="UP000324767"/>
    </source>
</evidence>
<name>A0A5M8PKU0_9LECA</name>
<dbReference type="AlphaFoldDB" id="A0A5M8PKU0"/>
<organism evidence="2 3">
    <name type="scientific">Lasallia pustulata</name>
    <dbReference type="NCBI Taxonomy" id="136370"/>
    <lineage>
        <taxon>Eukaryota</taxon>
        <taxon>Fungi</taxon>
        <taxon>Dikarya</taxon>
        <taxon>Ascomycota</taxon>
        <taxon>Pezizomycotina</taxon>
        <taxon>Lecanoromycetes</taxon>
        <taxon>OSLEUM clade</taxon>
        <taxon>Umbilicariomycetidae</taxon>
        <taxon>Umbilicariales</taxon>
        <taxon>Umbilicariaceae</taxon>
        <taxon>Lasallia</taxon>
    </lineage>
</organism>
<evidence type="ECO:0000313" key="2">
    <source>
        <dbReference type="EMBL" id="KAA6409488.1"/>
    </source>
</evidence>
<dbReference type="EMBL" id="VXIT01000011">
    <property type="protein sequence ID" value="KAA6409488.1"/>
    <property type="molecule type" value="Genomic_DNA"/>
</dbReference>
<reference evidence="2 3" key="1">
    <citation type="submission" date="2019-09" db="EMBL/GenBank/DDBJ databases">
        <title>The hologenome of the rock-dwelling lichen Lasallia pustulata.</title>
        <authorList>
            <person name="Greshake Tzovaras B."/>
            <person name="Segers F."/>
            <person name="Bicker A."/>
            <person name="Dal Grande F."/>
            <person name="Otte J."/>
            <person name="Hankeln T."/>
            <person name="Schmitt I."/>
            <person name="Ebersberger I."/>
        </authorList>
    </citation>
    <scope>NUCLEOTIDE SEQUENCE [LARGE SCALE GENOMIC DNA]</scope>
    <source>
        <strain evidence="2">A1-1</strain>
    </source>
</reference>
<feature type="region of interest" description="Disordered" evidence="1">
    <location>
        <begin position="96"/>
        <end position="121"/>
    </location>
</feature>
<evidence type="ECO:0000256" key="1">
    <source>
        <dbReference type="SAM" id="MobiDB-lite"/>
    </source>
</evidence>
<protein>
    <submittedName>
        <fullName evidence="2">Uncharacterized protein</fullName>
    </submittedName>
</protein>
<sequence>MLMHLRVPTPMPGREQDATAAAMMRDILEAVNHVGNTEQEGEAAEAESPCTGFANPLAMQSALSLNSNDQSRKKNCKVGESIEARWNGLMMGQKEVVWSTGRGTQRTQKPPTKNTKSRGQSNQQTYCVVFPVTNSVLVSALA</sequence>
<proteinExistence type="predicted"/>
<comment type="caution">
    <text evidence="2">The sequence shown here is derived from an EMBL/GenBank/DDBJ whole genome shotgun (WGS) entry which is preliminary data.</text>
</comment>